<dbReference type="PANTHER" id="PTHR48078">
    <property type="entry name" value="THREONINE DEHYDRATASE, MITOCHONDRIAL-RELATED"/>
    <property type="match status" value="1"/>
</dbReference>
<keyword evidence="9" id="KW-1185">Reference proteome</keyword>
<dbReference type="STRING" id="2316362.A0A4Q2DQ60"/>
<accession>A0A4Q2DQ60</accession>
<dbReference type="PANTHER" id="PTHR48078:SF2">
    <property type="entry name" value="CATABOLIC L-SERINE_THREONINE DEHYDRATASE"/>
    <property type="match status" value="1"/>
</dbReference>
<evidence type="ECO:0000256" key="5">
    <source>
        <dbReference type="ARBA" id="ARBA00023239"/>
    </source>
</evidence>
<dbReference type="SUPFAM" id="SSF53686">
    <property type="entry name" value="Tryptophan synthase beta subunit-like PLP-dependent enzymes"/>
    <property type="match status" value="1"/>
</dbReference>
<dbReference type="EC" id="4.3.1.17" evidence="3"/>
<dbReference type="GO" id="GO:0003941">
    <property type="term" value="F:L-serine ammonia-lyase activity"/>
    <property type="evidence" value="ECO:0007669"/>
    <property type="project" value="UniProtKB-EC"/>
</dbReference>
<evidence type="ECO:0000256" key="4">
    <source>
        <dbReference type="ARBA" id="ARBA00022898"/>
    </source>
</evidence>
<proteinExistence type="inferred from homology"/>
<comment type="similarity">
    <text evidence="2">Belongs to the serine/threonine dehydratase family.</text>
</comment>
<dbReference type="GO" id="GO:0006567">
    <property type="term" value="P:L-threonine catabolic process"/>
    <property type="evidence" value="ECO:0007669"/>
    <property type="project" value="TreeGrafter"/>
</dbReference>
<dbReference type="GO" id="GO:0004794">
    <property type="term" value="F:threonine deaminase activity"/>
    <property type="evidence" value="ECO:0007669"/>
    <property type="project" value="TreeGrafter"/>
</dbReference>
<dbReference type="InterPro" id="IPR036052">
    <property type="entry name" value="TrpB-like_PALP_sf"/>
</dbReference>
<sequence>MSLAGGLLTLWTETPLKYAHQISRSLGVEAYLKLENMHPSHSFKYRGISHFILQKQIEIGDHAHFVIASGGNAGLAAACAARRLKSRCTVYIPEFVSPSTLQLLKSEEAEVVVVGTCYNAALAAAKEFVDTEPDSVMVPAYDDPLVWEGHSSMIREIYDEISKKPSAIFCSVGGAGLLGGILKGCKAVGWEDGKLLPALETMGSDCFYHSMSLNKGRFNAEKKELPPTVELVHDKANDVYLAHFHKFDSKASGSLGASEPAGAIVRMALDWPGGVKCVSVPDGISMETLALFANDQKMLVELSCSTTLVPAYHRALFNKLLPGGSPEEERTVVFIVCGGFKVSSSDAAECQNLLDTDPRGNGETWTVKYDDGSLLTFEK</sequence>
<evidence type="ECO:0000256" key="3">
    <source>
        <dbReference type="ARBA" id="ARBA00012093"/>
    </source>
</evidence>
<comment type="caution">
    <text evidence="8">The sequence shown here is derived from an EMBL/GenBank/DDBJ whole genome shotgun (WGS) entry which is preliminary data.</text>
</comment>
<reference evidence="8 9" key="1">
    <citation type="submission" date="2019-01" db="EMBL/GenBank/DDBJ databases">
        <title>Draft genome sequence of Psathyrella aberdarensis IHI B618.</title>
        <authorList>
            <person name="Buettner E."/>
            <person name="Kellner H."/>
        </authorList>
    </citation>
    <scope>NUCLEOTIDE SEQUENCE [LARGE SCALE GENOMIC DNA]</scope>
    <source>
        <strain evidence="8 9">IHI B618</strain>
    </source>
</reference>
<gene>
    <name evidence="8" type="ORF">EST38_g4848</name>
</gene>
<dbReference type="Gene3D" id="3.40.50.1100">
    <property type="match status" value="2"/>
</dbReference>
<dbReference type="GO" id="GO:0009097">
    <property type="term" value="P:isoleucine biosynthetic process"/>
    <property type="evidence" value="ECO:0007669"/>
    <property type="project" value="TreeGrafter"/>
</dbReference>
<feature type="domain" description="Tryptophan synthase beta chain-like PALP" evidence="7">
    <location>
        <begin position="10"/>
        <end position="338"/>
    </location>
</feature>
<evidence type="ECO:0000313" key="8">
    <source>
        <dbReference type="EMBL" id="RXW20985.1"/>
    </source>
</evidence>
<organism evidence="8 9">
    <name type="scientific">Candolleomyces aberdarensis</name>
    <dbReference type="NCBI Taxonomy" id="2316362"/>
    <lineage>
        <taxon>Eukaryota</taxon>
        <taxon>Fungi</taxon>
        <taxon>Dikarya</taxon>
        <taxon>Basidiomycota</taxon>
        <taxon>Agaricomycotina</taxon>
        <taxon>Agaricomycetes</taxon>
        <taxon>Agaricomycetidae</taxon>
        <taxon>Agaricales</taxon>
        <taxon>Agaricineae</taxon>
        <taxon>Psathyrellaceae</taxon>
        <taxon>Candolleomyces</taxon>
    </lineage>
</organism>
<keyword evidence="5" id="KW-0456">Lyase</keyword>
<evidence type="ECO:0000256" key="1">
    <source>
        <dbReference type="ARBA" id="ARBA00001933"/>
    </source>
</evidence>
<dbReference type="InterPro" id="IPR050147">
    <property type="entry name" value="Ser/Thr_Dehydratase"/>
</dbReference>
<dbReference type="Proteomes" id="UP000290288">
    <property type="component" value="Unassembled WGS sequence"/>
</dbReference>
<name>A0A4Q2DQ60_9AGAR</name>
<dbReference type="AlphaFoldDB" id="A0A4Q2DQ60"/>
<dbReference type="EMBL" id="SDEE01000125">
    <property type="protein sequence ID" value="RXW20985.1"/>
    <property type="molecule type" value="Genomic_DNA"/>
</dbReference>
<evidence type="ECO:0000313" key="9">
    <source>
        <dbReference type="Proteomes" id="UP000290288"/>
    </source>
</evidence>
<comment type="cofactor">
    <cofactor evidence="1">
        <name>pyridoxal 5'-phosphate</name>
        <dbReference type="ChEBI" id="CHEBI:597326"/>
    </cofactor>
</comment>
<dbReference type="Pfam" id="PF00291">
    <property type="entry name" value="PALP"/>
    <property type="match status" value="1"/>
</dbReference>
<protein>
    <recommendedName>
        <fullName evidence="3">L-serine ammonia-lyase</fullName>
        <ecNumber evidence="3">4.3.1.17</ecNumber>
    </recommendedName>
</protein>
<evidence type="ECO:0000256" key="6">
    <source>
        <dbReference type="ARBA" id="ARBA00049406"/>
    </source>
</evidence>
<dbReference type="InterPro" id="IPR001926">
    <property type="entry name" value="TrpB-like_PALP"/>
</dbReference>
<evidence type="ECO:0000259" key="7">
    <source>
        <dbReference type="Pfam" id="PF00291"/>
    </source>
</evidence>
<evidence type="ECO:0000256" key="2">
    <source>
        <dbReference type="ARBA" id="ARBA00010869"/>
    </source>
</evidence>
<comment type="catalytic activity">
    <reaction evidence="6">
        <text>L-serine = pyruvate + NH4(+)</text>
        <dbReference type="Rhea" id="RHEA:19169"/>
        <dbReference type="ChEBI" id="CHEBI:15361"/>
        <dbReference type="ChEBI" id="CHEBI:28938"/>
        <dbReference type="ChEBI" id="CHEBI:33384"/>
        <dbReference type="EC" id="4.3.1.17"/>
    </reaction>
</comment>
<keyword evidence="4" id="KW-0663">Pyridoxal phosphate</keyword>
<dbReference type="GO" id="GO:0006565">
    <property type="term" value="P:L-serine catabolic process"/>
    <property type="evidence" value="ECO:0007669"/>
    <property type="project" value="TreeGrafter"/>
</dbReference>
<dbReference type="OrthoDB" id="7773036at2759"/>